<dbReference type="OMA" id="IWVSSTQ"/>
<evidence type="ECO:0000313" key="1">
    <source>
        <dbReference type="EMBL" id="ELP89419.1"/>
    </source>
</evidence>
<dbReference type="Proteomes" id="UP000014680">
    <property type="component" value="Unassembled WGS sequence"/>
</dbReference>
<sequence length="258" mass="28836">MLYNLRILTETGALLYEKTWTKVVENIENFRTMIPQLFSAMMRMAQSSMGMSLRFISVGGISVSMSNNTEAGLICYVFYDEDDGEEVGQFVSEAVLREFMMSYQIEDVTSPKLVEFKQQQKTSLFLNFSNLLVNAIRKAIKSVLTEFKKKQGILSADIIEHEKVTGSETESTSGGVEIIANIKTMVPLIDSIMSLKNMGNSIVTFVEFTTNRLVVQKVRTGCLVVVGQKNIAAKILETEIKKYATMVETIQGMVSALQ</sequence>
<protein>
    <submittedName>
        <fullName evidence="1">Uncharacterized protein</fullName>
    </submittedName>
</protein>
<dbReference type="AlphaFoldDB" id="A0A0A1U554"/>
<dbReference type="KEGG" id="eiv:EIN_390340"/>
<organism evidence="1 2">
    <name type="scientific">Entamoeba invadens IP1</name>
    <dbReference type="NCBI Taxonomy" id="370355"/>
    <lineage>
        <taxon>Eukaryota</taxon>
        <taxon>Amoebozoa</taxon>
        <taxon>Evosea</taxon>
        <taxon>Archamoebae</taxon>
        <taxon>Mastigamoebida</taxon>
        <taxon>Entamoebidae</taxon>
        <taxon>Entamoeba</taxon>
    </lineage>
</organism>
<dbReference type="OrthoDB" id="10403222at2759"/>
<dbReference type="RefSeq" id="XP_004256190.1">
    <property type="nucleotide sequence ID" value="XM_004256142.1"/>
</dbReference>
<dbReference type="VEuPathDB" id="AmoebaDB:EIN_390340"/>
<gene>
    <name evidence="1" type="ORF">EIN_390340</name>
</gene>
<accession>A0A0A1U554</accession>
<proteinExistence type="predicted"/>
<keyword evidence="2" id="KW-1185">Reference proteome</keyword>
<dbReference type="EMBL" id="KB206629">
    <property type="protein sequence ID" value="ELP89419.1"/>
    <property type="molecule type" value="Genomic_DNA"/>
</dbReference>
<evidence type="ECO:0000313" key="2">
    <source>
        <dbReference type="Proteomes" id="UP000014680"/>
    </source>
</evidence>
<dbReference type="GeneID" id="14888449"/>
<name>A0A0A1U554_ENTIV</name>
<reference evidence="1 2" key="1">
    <citation type="submission" date="2012-10" db="EMBL/GenBank/DDBJ databases">
        <authorList>
            <person name="Zafar N."/>
            <person name="Inman J."/>
            <person name="Hall N."/>
            <person name="Lorenzi H."/>
            <person name="Caler E."/>
        </authorList>
    </citation>
    <scope>NUCLEOTIDE SEQUENCE [LARGE SCALE GENOMIC DNA]</scope>
    <source>
        <strain evidence="1 2">IP1</strain>
    </source>
</reference>